<proteinExistence type="predicted"/>
<evidence type="ECO:0000313" key="1">
    <source>
        <dbReference type="EMBL" id="KAH7092562.1"/>
    </source>
</evidence>
<comment type="caution">
    <text evidence="1">The sequence shown here is derived from an EMBL/GenBank/DDBJ whole genome shotgun (WGS) entry which is preliminary data.</text>
</comment>
<sequence length="371" mass="41152">MSQSCRVSSFFSTVLAWSKLTDSHKLTSPAFSLAAAAFSFRTKVCTCCTQSIPGFTTTLTFSTLHCSQLDTYLLNTVPKIWTPHSFARRHLQSLRCAHIINTTTNINQYPNKMAKSSYSAIEPKPFHPPMISPILIHDIDTPNGQVLMISLLEKLASPNLIGITVKRSPSPPGSSEPLNIISSIKSHPQPQPGLQAVSSRSRLPSSISSVDLCATPYIQVFKHCQPVTTVLMHIDPVRYVSDHSIGSFASMIHVSKEVAAQFRQLEDCKEVLQSAANVKRVVMYGKDESQMAVVGEMLVRWVREKMPGILMGRLQQTMVQDAEPEFSGFGKNKDGEDVDLSEFFKEHEDEDGWMSLTVHKEDPKSGLDTQV</sequence>
<organism evidence="1 2">
    <name type="scientific">Paraphoma chrysanthemicola</name>
    <dbReference type="NCBI Taxonomy" id="798071"/>
    <lineage>
        <taxon>Eukaryota</taxon>
        <taxon>Fungi</taxon>
        <taxon>Dikarya</taxon>
        <taxon>Ascomycota</taxon>
        <taxon>Pezizomycotina</taxon>
        <taxon>Dothideomycetes</taxon>
        <taxon>Pleosporomycetidae</taxon>
        <taxon>Pleosporales</taxon>
        <taxon>Pleosporineae</taxon>
        <taxon>Phaeosphaeriaceae</taxon>
        <taxon>Paraphoma</taxon>
    </lineage>
</organism>
<dbReference type="AlphaFoldDB" id="A0A8K0RDX0"/>
<evidence type="ECO:0000313" key="2">
    <source>
        <dbReference type="Proteomes" id="UP000813461"/>
    </source>
</evidence>
<protein>
    <submittedName>
        <fullName evidence="1">Uncharacterized protein</fullName>
    </submittedName>
</protein>
<gene>
    <name evidence="1" type="ORF">FB567DRAFT_240552</name>
</gene>
<dbReference type="EMBL" id="JAGMVJ010000003">
    <property type="protein sequence ID" value="KAH7092562.1"/>
    <property type="molecule type" value="Genomic_DNA"/>
</dbReference>
<dbReference type="OrthoDB" id="10442706at2759"/>
<name>A0A8K0RDX0_9PLEO</name>
<accession>A0A8K0RDX0</accession>
<keyword evidence="2" id="KW-1185">Reference proteome</keyword>
<reference evidence="1" key="1">
    <citation type="journal article" date="2021" name="Nat. Commun.">
        <title>Genetic determinants of endophytism in the Arabidopsis root mycobiome.</title>
        <authorList>
            <person name="Mesny F."/>
            <person name="Miyauchi S."/>
            <person name="Thiergart T."/>
            <person name="Pickel B."/>
            <person name="Atanasova L."/>
            <person name="Karlsson M."/>
            <person name="Huettel B."/>
            <person name="Barry K.W."/>
            <person name="Haridas S."/>
            <person name="Chen C."/>
            <person name="Bauer D."/>
            <person name="Andreopoulos W."/>
            <person name="Pangilinan J."/>
            <person name="LaButti K."/>
            <person name="Riley R."/>
            <person name="Lipzen A."/>
            <person name="Clum A."/>
            <person name="Drula E."/>
            <person name="Henrissat B."/>
            <person name="Kohler A."/>
            <person name="Grigoriev I.V."/>
            <person name="Martin F.M."/>
            <person name="Hacquard S."/>
        </authorList>
    </citation>
    <scope>NUCLEOTIDE SEQUENCE</scope>
    <source>
        <strain evidence="1">MPI-SDFR-AT-0120</strain>
    </source>
</reference>
<dbReference type="Proteomes" id="UP000813461">
    <property type="component" value="Unassembled WGS sequence"/>
</dbReference>